<feature type="compositionally biased region" description="Low complexity" evidence="1">
    <location>
        <begin position="56"/>
        <end position="65"/>
    </location>
</feature>
<reference evidence="2" key="1">
    <citation type="journal article" date="2023" name="Mol. Phylogenet. Evol.">
        <title>Genome-scale phylogeny and comparative genomics of the fungal order Sordariales.</title>
        <authorList>
            <person name="Hensen N."/>
            <person name="Bonometti L."/>
            <person name="Westerberg I."/>
            <person name="Brannstrom I.O."/>
            <person name="Guillou S."/>
            <person name="Cros-Aarteil S."/>
            <person name="Calhoun S."/>
            <person name="Haridas S."/>
            <person name="Kuo A."/>
            <person name="Mondo S."/>
            <person name="Pangilinan J."/>
            <person name="Riley R."/>
            <person name="LaButti K."/>
            <person name="Andreopoulos B."/>
            <person name="Lipzen A."/>
            <person name="Chen C."/>
            <person name="Yan M."/>
            <person name="Daum C."/>
            <person name="Ng V."/>
            <person name="Clum A."/>
            <person name="Steindorff A."/>
            <person name="Ohm R.A."/>
            <person name="Martin F."/>
            <person name="Silar P."/>
            <person name="Natvig D.O."/>
            <person name="Lalanne C."/>
            <person name="Gautier V."/>
            <person name="Ament-Velasquez S.L."/>
            <person name="Kruys A."/>
            <person name="Hutchinson M.I."/>
            <person name="Powell A.J."/>
            <person name="Barry K."/>
            <person name="Miller A.N."/>
            <person name="Grigoriev I.V."/>
            <person name="Debuchy R."/>
            <person name="Gladieux P."/>
            <person name="Hiltunen Thoren M."/>
            <person name="Johannesson H."/>
        </authorList>
    </citation>
    <scope>NUCLEOTIDE SEQUENCE</scope>
    <source>
        <strain evidence="2">PSN243</strain>
    </source>
</reference>
<accession>A0AAV9GRJ7</accession>
<protein>
    <submittedName>
        <fullName evidence="2">Uncharacterized protein</fullName>
    </submittedName>
</protein>
<organism evidence="2 3">
    <name type="scientific">Podospora aff. communis PSN243</name>
    <dbReference type="NCBI Taxonomy" id="3040156"/>
    <lineage>
        <taxon>Eukaryota</taxon>
        <taxon>Fungi</taxon>
        <taxon>Dikarya</taxon>
        <taxon>Ascomycota</taxon>
        <taxon>Pezizomycotina</taxon>
        <taxon>Sordariomycetes</taxon>
        <taxon>Sordariomycetidae</taxon>
        <taxon>Sordariales</taxon>
        <taxon>Podosporaceae</taxon>
        <taxon>Podospora</taxon>
    </lineage>
</organism>
<feature type="compositionally biased region" description="Basic residues" evidence="1">
    <location>
        <begin position="1"/>
        <end position="10"/>
    </location>
</feature>
<feature type="region of interest" description="Disordered" evidence="1">
    <location>
        <begin position="56"/>
        <end position="91"/>
    </location>
</feature>
<feature type="region of interest" description="Disordered" evidence="1">
    <location>
        <begin position="1"/>
        <end position="23"/>
    </location>
</feature>
<dbReference type="Proteomes" id="UP001321760">
    <property type="component" value="Unassembled WGS sequence"/>
</dbReference>
<name>A0AAV9GRJ7_9PEZI</name>
<keyword evidence="3" id="KW-1185">Reference proteome</keyword>
<feature type="compositionally biased region" description="Polar residues" evidence="1">
    <location>
        <begin position="78"/>
        <end position="91"/>
    </location>
</feature>
<comment type="caution">
    <text evidence="2">The sequence shown here is derived from an EMBL/GenBank/DDBJ whole genome shotgun (WGS) entry which is preliminary data.</text>
</comment>
<reference evidence="2" key="2">
    <citation type="submission" date="2023-05" db="EMBL/GenBank/DDBJ databases">
        <authorList>
            <consortium name="Lawrence Berkeley National Laboratory"/>
            <person name="Steindorff A."/>
            <person name="Hensen N."/>
            <person name="Bonometti L."/>
            <person name="Westerberg I."/>
            <person name="Brannstrom I.O."/>
            <person name="Guillou S."/>
            <person name="Cros-Aarteil S."/>
            <person name="Calhoun S."/>
            <person name="Haridas S."/>
            <person name="Kuo A."/>
            <person name="Mondo S."/>
            <person name="Pangilinan J."/>
            <person name="Riley R."/>
            <person name="Labutti K."/>
            <person name="Andreopoulos B."/>
            <person name="Lipzen A."/>
            <person name="Chen C."/>
            <person name="Yanf M."/>
            <person name="Daum C."/>
            <person name="Ng V."/>
            <person name="Clum A."/>
            <person name="Ohm R."/>
            <person name="Martin F."/>
            <person name="Silar P."/>
            <person name="Natvig D."/>
            <person name="Lalanne C."/>
            <person name="Gautier V."/>
            <person name="Ament-Velasquez S.L."/>
            <person name="Kruys A."/>
            <person name="Hutchinson M.I."/>
            <person name="Powell A.J."/>
            <person name="Barry K."/>
            <person name="Miller A.N."/>
            <person name="Grigoriev I.V."/>
            <person name="Debuchy R."/>
            <person name="Gladieux P."/>
            <person name="Thoren M.H."/>
            <person name="Johannesson H."/>
        </authorList>
    </citation>
    <scope>NUCLEOTIDE SEQUENCE</scope>
    <source>
        <strain evidence="2">PSN243</strain>
    </source>
</reference>
<evidence type="ECO:0000313" key="2">
    <source>
        <dbReference type="EMBL" id="KAK4451268.1"/>
    </source>
</evidence>
<evidence type="ECO:0000313" key="3">
    <source>
        <dbReference type="Proteomes" id="UP001321760"/>
    </source>
</evidence>
<gene>
    <name evidence="2" type="ORF">QBC34DRAFT_458900</name>
</gene>
<evidence type="ECO:0000256" key="1">
    <source>
        <dbReference type="SAM" id="MobiDB-lite"/>
    </source>
</evidence>
<dbReference type="AlphaFoldDB" id="A0AAV9GRJ7"/>
<dbReference type="EMBL" id="MU865929">
    <property type="protein sequence ID" value="KAK4451268.1"/>
    <property type="molecule type" value="Genomic_DNA"/>
</dbReference>
<proteinExistence type="predicted"/>
<sequence>MTPQKAHLKSSIRPLQPEYAQPSPFRTTAIDSLKRNPQHQLAANIVVDSLFQAPNSHSALSHHSPIPSPHGPPDSSSINMHPSGINSHGGQISPAPSTIALYSLSNSPSSPSYPFTFFPPPSAAAKTKKVALPAALFLCVRSPSHDVVFSSPAAVRTNVSMATLQACPARAGAGPLTSAKSKPGYLVASWAAARDSMPLMNCWATWIRGTRTCFCRRSNWTWKNTGGVWDWVEVRGVPRMRRRRRRRRGVKG</sequence>